<dbReference type="InterPro" id="IPR006455">
    <property type="entry name" value="Homeodomain_ZF_HD"/>
</dbReference>
<evidence type="ECO:0000313" key="15">
    <source>
        <dbReference type="Proteomes" id="UP001140949"/>
    </source>
</evidence>
<dbReference type="Gene3D" id="1.10.10.60">
    <property type="entry name" value="Homeodomain-like"/>
    <property type="match status" value="1"/>
</dbReference>
<dbReference type="AlphaFoldDB" id="A0AAX6FDF5"/>
<keyword evidence="11" id="KW-0539">Nucleus</keyword>
<reference evidence="14" key="2">
    <citation type="submission" date="2023-04" db="EMBL/GenBank/DDBJ databases">
        <authorList>
            <person name="Bruccoleri R.E."/>
            <person name="Oakeley E.J."/>
            <person name="Faust A.-M."/>
            <person name="Dessus-Babus S."/>
            <person name="Altorfer M."/>
            <person name="Burckhardt D."/>
            <person name="Oertli M."/>
            <person name="Naumann U."/>
            <person name="Petersen F."/>
            <person name="Wong J."/>
        </authorList>
    </citation>
    <scope>NUCLEOTIDE SEQUENCE</scope>
    <source>
        <strain evidence="14">GSM-AAB239-AS_SAM_17_03QT</strain>
        <tissue evidence="14">Leaf</tissue>
    </source>
</reference>
<dbReference type="NCBIfam" id="TIGR01566">
    <property type="entry name" value="ZF_HD_prot_N"/>
    <property type="match status" value="1"/>
</dbReference>
<dbReference type="NCBIfam" id="TIGR01565">
    <property type="entry name" value="homeo_ZF_HD"/>
    <property type="match status" value="1"/>
</dbReference>
<dbReference type="Proteomes" id="UP001140949">
    <property type="component" value="Unassembled WGS sequence"/>
</dbReference>
<keyword evidence="4" id="KW-0479">Metal-binding</keyword>
<feature type="compositionally biased region" description="Basic and acidic residues" evidence="12">
    <location>
        <begin position="153"/>
        <end position="164"/>
    </location>
</feature>
<dbReference type="GO" id="GO:0008270">
    <property type="term" value="F:zinc ion binding"/>
    <property type="evidence" value="ECO:0007669"/>
    <property type="project" value="UniProtKB-KW"/>
</dbReference>
<feature type="compositionally biased region" description="Pro residues" evidence="12">
    <location>
        <begin position="139"/>
        <end position="152"/>
    </location>
</feature>
<comment type="subcellular location">
    <subcellularLocation>
        <location evidence="2">Nucleus</location>
    </subcellularLocation>
</comment>
<evidence type="ECO:0000256" key="6">
    <source>
        <dbReference type="ARBA" id="ARBA00022833"/>
    </source>
</evidence>
<accession>A0AAX6FDF5</accession>
<proteinExistence type="predicted"/>
<evidence type="ECO:0000256" key="10">
    <source>
        <dbReference type="ARBA" id="ARBA00023163"/>
    </source>
</evidence>
<dbReference type="InterPro" id="IPR006456">
    <property type="entry name" value="ZF_HD_homeobox_Cys/His_dimer"/>
</dbReference>
<dbReference type="Pfam" id="PF04770">
    <property type="entry name" value="ZF-HD_dimer"/>
    <property type="match status" value="1"/>
</dbReference>
<evidence type="ECO:0000256" key="8">
    <source>
        <dbReference type="ARBA" id="ARBA00023125"/>
    </source>
</evidence>
<feature type="domain" description="ZF-HD dimerization-type" evidence="13">
    <location>
        <begin position="88"/>
        <end position="134"/>
    </location>
</feature>
<keyword evidence="6" id="KW-0862">Zinc</keyword>
<evidence type="ECO:0000256" key="2">
    <source>
        <dbReference type="ARBA" id="ARBA00004123"/>
    </source>
</evidence>
<evidence type="ECO:0000256" key="1">
    <source>
        <dbReference type="ARBA" id="ARBA00004049"/>
    </source>
</evidence>
<evidence type="ECO:0000256" key="7">
    <source>
        <dbReference type="ARBA" id="ARBA00023015"/>
    </source>
</evidence>
<organism evidence="14 15">
    <name type="scientific">Iris pallida</name>
    <name type="common">Sweet iris</name>
    <dbReference type="NCBI Taxonomy" id="29817"/>
    <lineage>
        <taxon>Eukaryota</taxon>
        <taxon>Viridiplantae</taxon>
        <taxon>Streptophyta</taxon>
        <taxon>Embryophyta</taxon>
        <taxon>Tracheophyta</taxon>
        <taxon>Spermatophyta</taxon>
        <taxon>Magnoliopsida</taxon>
        <taxon>Liliopsida</taxon>
        <taxon>Asparagales</taxon>
        <taxon>Iridaceae</taxon>
        <taxon>Iridoideae</taxon>
        <taxon>Irideae</taxon>
        <taxon>Iris</taxon>
    </lineage>
</organism>
<evidence type="ECO:0000259" key="13">
    <source>
        <dbReference type="PROSITE" id="PS51523"/>
    </source>
</evidence>
<dbReference type="EMBL" id="JANAVB010029818">
    <property type="protein sequence ID" value="KAJ6814208.1"/>
    <property type="molecule type" value="Genomic_DNA"/>
</dbReference>
<evidence type="ECO:0000256" key="5">
    <source>
        <dbReference type="ARBA" id="ARBA00022771"/>
    </source>
</evidence>
<sequence>MDHFRIRTTVGEAKAVAESSSNDEPSPTRPFGSPPPPPPIVFGDSVFSRPILPATSSLLFLPPKPAAGAPALAAAAAPNGSSGPADRYRECLRNHAASLGAHVVDGCGEFMPSGPAEPLRCAACGCHRSFHRKEEPEPEPLLLPLPPPPPPKSSRESSSEERRNSAGAGEPQKQKQKRFRTKFSCEQKTKMAAFAERVGWRAQKKDEAEVERFCREVGVSRRVLKVWMHNNKHLNVRTSKQQQQQEEEEHLDEQPQQYYRPQPAEALGEKKIKRNKSKKKSTTVIMS</sequence>
<comment type="subunit">
    <text evidence="3">Homo- and heterodimer with other ZFHD proteins.</text>
</comment>
<gene>
    <name evidence="14" type="ORF">M6B38_140425</name>
</gene>
<feature type="region of interest" description="Disordered" evidence="12">
    <location>
        <begin position="236"/>
        <end position="287"/>
    </location>
</feature>
<feature type="compositionally biased region" description="Basic residues" evidence="12">
    <location>
        <begin position="271"/>
        <end position="281"/>
    </location>
</feature>
<keyword evidence="5 14" id="KW-0863">Zinc-finger</keyword>
<keyword evidence="15" id="KW-1185">Reference proteome</keyword>
<reference evidence="14" key="1">
    <citation type="journal article" date="2023" name="GigaByte">
        <title>Genome assembly of the bearded iris, Iris pallida Lam.</title>
        <authorList>
            <person name="Bruccoleri R.E."/>
            <person name="Oakeley E.J."/>
            <person name="Faust A.M.E."/>
            <person name="Altorfer M."/>
            <person name="Dessus-Babus S."/>
            <person name="Burckhardt D."/>
            <person name="Oertli M."/>
            <person name="Naumann U."/>
            <person name="Petersen F."/>
            <person name="Wong J."/>
        </authorList>
    </citation>
    <scope>NUCLEOTIDE SEQUENCE</scope>
    <source>
        <strain evidence="14">GSM-AAB239-AS_SAM_17_03QT</strain>
    </source>
</reference>
<keyword evidence="9 14" id="KW-0371">Homeobox</keyword>
<evidence type="ECO:0000256" key="11">
    <source>
        <dbReference type="ARBA" id="ARBA00023242"/>
    </source>
</evidence>
<dbReference type="GO" id="GO:0003700">
    <property type="term" value="F:DNA-binding transcription factor activity"/>
    <property type="evidence" value="ECO:0007669"/>
    <property type="project" value="TreeGrafter"/>
</dbReference>
<dbReference type="SUPFAM" id="SSF46689">
    <property type="entry name" value="Homeodomain-like"/>
    <property type="match status" value="1"/>
</dbReference>
<keyword evidence="7" id="KW-0805">Transcription regulation</keyword>
<dbReference type="InterPro" id="IPR009057">
    <property type="entry name" value="Homeodomain-like_sf"/>
</dbReference>
<evidence type="ECO:0000256" key="9">
    <source>
        <dbReference type="ARBA" id="ARBA00023155"/>
    </source>
</evidence>
<dbReference type="PANTHER" id="PTHR31948">
    <property type="entry name" value="ZINC-FINGER HOMEODOMAIN PROTEIN 2"/>
    <property type="match status" value="1"/>
</dbReference>
<evidence type="ECO:0000313" key="14">
    <source>
        <dbReference type="EMBL" id="KAJ6814208.1"/>
    </source>
</evidence>
<keyword evidence="10" id="KW-0804">Transcription</keyword>
<evidence type="ECO:0000256" key="4">
    <source>
        <dbReference type="ARBA" id="ARBA00022723"/>
    </source>
</evidence>
<comment type="caution">
    <text evidence="14">The sequence shown here is derived from an EMBL/GenBank/DDBJ whole genome shotgun (WGS) entry which is preliminary data.</text>
</comment>
<feature type="region of interest" description="Disordered" evidence="12">
    <location>
        <begin position="1"/>
        <end position="42"/>
    </location>
</feature>
<name>A0AAX6FDF5_IRIPA</name>
<feature type="region of interest" description="Disordered" evidence="12">
    <location>
        <begin position="135"/>
        <end position="184"/>
    </location>
</feature>
<dbReference type="GO" id="GO:0050793">
    <property type="term" value="P:regulation of developmental process"/>
    <property type="evidence" value="ECO:0007669"/>
    <property type="project" value="TreeGrafter"/>
</dbReference>
<dbReference type="GO" id="GO:0005634">
    <property type="term" value="C:nucleus"/>
    <property type="evidence" value="ECO:0007669"/>
    <property type="project" value="UniProtKB-SubCell"/>
</dbReference>
<dbReference type="FunFam" id="1.10.10.60:FF:000257">
    <property type="entry name" value="Zinc-finger homeodomain protein 2"/>
    <property type="match status" value="1"/>
</dbReference>
<comment type="function">
    <text evidence="1">Putative transcription factor.</text>
</comment>
<dbReference type="PANTHER" id="PTHR31948:SF138">
    <property type="entry name" value="ZINC-FINGER HOMEODOMAIN PROTEIN 7"/>
    <property type="match status" value="1"/>
</dbReference>
<dbReference type="PROSITE" id="PS51523">
    <property type="entry name" value="ZF_HD_DIMER"/>
    <property type="match status" value="1"/>
</dbReference>
<keyword evidence="8 14" id="KW-0238">DNA-binding</keyword>
<dbReference type="GO" id="GO:0000976">
    <property type="term" value="F:transcription cis-regulatory region binding"/>
    <property type="evidence" value="ECO:0007669"/>
    <property type="project" value="TreeGrafter"/>
</dbReference>
<protein>
    <submittedName>
        <fullName evidence="14">Zinc-finger homeodomain protein 6-like</fullName>
    </submittedName>
</protein>
<evidence type="ECO:0000256" key="3">
    <source>
        <dbReference type="ARBA" id="ARBA00011416"/>
    </source>
</evidence>
<evidence type="ECO:0000256" key="12">
    <source>
        <dbReference type="SAM" id="MobiDB-lite"/>
    </source>
</evidence>